<organism evidence="2">
    <name type="scientific">Triticum urartu</name>
    <name type="common">Red wild einkorn</name>
    <name type="synonym">Crithodium urartu</name>
    <dbReference type="NCBI Taxonomy" id="4572"/>
    <lineage>
        <taxon>Eukaryota</taxon>
        <taxon>Viridiplantae</taxon>
        <taxon>Streptophyta</taxon>
        <taxon>Embryophyta</taxon>
        <taxon>Tracheophyta</taxon>
        <taxon>Spermatophyta</taxon>
        <taxon>Magnoliopsida</taxon>
        <taxon>Liliopsida</taxon>
        <taxon>Poales</taxon>
        <taxon>Poaceae</taxon>
        <taxon>BOP clade</taxon>
        <taxon>Pooideae</taxon>
        <taxon>Triticodae</taxon>
        <taxon>Triticeae</taxon>
        <taxon>Triticinae</taxon>
        <taxon>Triticum</taxon>
    </lineage>
</organism>
<dbReference type="EMBL" id="KD004098">
    <property type="protein sequence ID" value="EMS68627.1"/>
    <property type="molecule type" value="Genomic_DNA"/>
</dbReference>
<evidence type="ECO:0000256" key="1">
    <source>
        <dbReference type="SAM" id="MobiDB-lite"/>
    </source>
</evidence>
<proteinExistence type="predicted"/>
<gene>
    <name evidence="2" type="ORF">TRIUR3_32235</name>
</gene>
<accession>M8A832</accession>
<feature type="region of interest" description="Disordered" evidence="1">
    <location>
        <begin position="16"/>
        <end position="44"/>
    </location>
</feature>
<protein>
    <submittedName>
        <fullName evidence="2">Uncharacterized protein</fullName>
    </submittedName>
</protein>
<dbReference type="AlphaFoldDB" id="M8A832"/>
<evidence type="ECO:0000313" key="2">
    <source>
        <dbReference type="EMBL" id="EMS68627.1"/>
    </source>
</evidence>
<reference evidence="2" key="1">
    <citation type="journal article" date="2013" name="Nature">
        <title>Draft genome of the wheat A-genome progenitor Triticum urartu.</title>
        <authorList>
            <person name="Ling H.Q."/>
            <person name="Zhao S."/>
            <person name="Liu D."/>
            <person name="Wang J."/>
            <person name="Sun H."/>
            <person name="Zhang C."/>
            <person name="Fan H."/>
            <person name="Li D."/>
            <person name="Dong L."/>
            <person name="Tao Y."/>
            <person name="Gao C."/>
            <person name="Wu H."/>
            <person name="Li Y."/>
            <person name="Cui Y."/>
            <person name="Guo X."/>
            <person name="Zheng S."/>
            <person name="Wang B."/>
            <person name="Yu K."/>
            <person name="Liang Q."/>
            <person name="Yang W."/>
            <person name="Lou X."/>
            <person name="Chen J."/>
            <person name="Feng M."/>
            <person name="Jian J."/>
            <person name="Zhang X."/>
            <person name="Luo G."/>
            <person name="Jiang Y."/>
            <person name="Liu J."/>
            <person name="Wang Z."/>
            <person name="Sha Y."/>
            <person name="Zhang B."/>
            <person name="Wu H."/>
            <person name="Tang D."/>
            <person name="Shen Q."/>
            <person name="Xue P."/>
            <person name="Zou S."/>
            <person name="Wang X."/>
            <person name="Liu X."/>
            <person name="Wang F."/>
            <person name="Yang Y."/>
            <person name="An X."/>
            <person name="Dong Z."/>
            <person name="Zhang K."/>
            <person name="Zhang X."/>
            <person name="Luo M.C."/>
            <person name="Dvorak J."/>
            <person name="Tong Y."/>
            <person name="Wang J."/>
            <person name="Yang H."/>
            <person name="Li Z."/>
            <person name="Wang D."/>
            <person name="Zhang A."/>
            <person name="Wang J."/>
        </authorList>
    </citation>
    <scope>NUCLEOTIDE SEQUENCE</scope>
</reference>
<sequence>MEGMNSRNRVVRFSSGLVKFQSRVKAPSSSAPGRSQRRPSHRLPDVAWPLSRLVSCRAAPDLAPPRAQITGQDSRVHMFPFDGGSRTARTMEYPEHPGQPPCEASSVDDDDNQGIHHHDNALHMVQLDYNLLYRGTKTVAMCGIG</sequence>
<feature type="region of interest" description="Disordered" evidence="1">
    <location>
        <begin position="64"/>
        <end position="109"/>
    </location>
</feature>
<name>M8A832_TRIUA</name>